<accession>A0A5E4AYH4</accession>
<protein>
    <recommendedName>
        <fullName evidence="1">Pecanex-like protein</fullName>
    </recommendedName>
</protein>
<feature type="compositionally biased region" description="Basic and acidic residues" evidence="2">
    <location>
        <begin position="70"/>
        <end position="84"/>
    </location>
</feature>
<evidence type="ECO:0000313" key="3">
    <source>
        <dbReference type="EMBL" id="VTJ62508.1"/>
    </source>
</evidence>
<comment type="subcellular location">
    <subcellularLocation>
        <location evidence="1">Membrane</location>
        <topology evidence="1">Multi-pass membrane protein</topology>
    </subcellularLocation>
</comment>
<dbReference type="AlphaFoldDB" id="A0A5E4AYH4"/>
<feature type="region of interest" description="Disordered" evidence="2">
    <location>
        <begin position="60"/>
        <end position="84"/>
    </location>
</feature>
<dbReference type="InterPro" id="IPR039797">
    <property type="entry name" value="Pecanex"/>
</dbReference>
<name>A0A5E4AYH4_MARMO</name>
<organism evidence="3 4">
    <name type="scientific">Marmota monax</name>
    <name type="common">Woodchuck</name>
    <dbReference type="NCBI Taxonomy" id="9995"/>
    <lineage>
        <taxon>Eukaryota</taxon>
        <taxon>Metazoa</taxon>
        <taxon>Chordata</taxon>
        <taxon>Craniata</taxon>
        <taxon>Vertebrata</taxon>
        <taxon>Euteleostomi</taxon>
        <taxon>Mammalia</taxon>
        <taxon>Eutheria</taxon>
        <taxon>Euarchontoglires</taxon>
        <taxon>Glires</taxon>
        <taxon>Rodentia</taxon>
        <taxon>Sciuromorpha</taxon>
        <taxon>Sciuridae</taxon>
        <taxon>Xerinae</taxon>
        <taxon>Marmotini</taxon>
        <taxon>Marmota</taxon>
    </lineage>
</organism>
<evidence type="ECO:0000256" key="2">
    <source>
        <dbReference type="SAM" id="MobiDB-lite"/>
    </source>
</evidence>
<dbReference type="PANTHER" id="PTHR12372:SF5">
    <property type="entry name" value="PECANEX-LIKE PROTEIN 2"/>
    <property type="match status" value="1"/>
</dbReference>
<proteinExistence type="inferred from homology"/>
<gene>
    <name evidence="3" type="ORF">MONAX_5E001592</name>
</gene>
<dbReference type="EMBL" id="CABDUW010000202">
    <property type="protein sequence ID" value="VTJ62508.1"/>
    <property type="molecule type" value="Genomic_DNA"/>
</dbReference>
<evidence type="ECO:0000256" key="1">
    <source>
        <dbReference type="RuleBase" id="RU367089"/>
    </source>
</evidence>
<comment type="caution">
    <text evidence="3">The sequence shown here is derived from an EMBL/GenBank/DDBJ whole genome shotgun (WGS) entry which is preliminary data.</text>
</comment>
<dbReference type="Proteomes" id="UP000335636">
    <property type="component" value="Unassembled WGS sequence"/>
</dbReference>
<reference evidence="3" key="1">
    <citation type="submission" date="2019-04" db="EMBL/GenBank/DDBJ databases">
        <authorList>
            <person name="Alioto T."/>
            <person name="Alioto T."/>
        </authorList>
    </citation>
    <scope>NUCLEOTIDE SEQUENCE [LARGE SCALE GENOMIC DNA]</scope>
</reference>
<evidence type="ECO:0000313" key="4">
    <source>
        <dbReference type="Proteomes" id="UP000335636"/>
    </source>
</evidence>
<sequence>MQLCSGSGCRISEPGPNQCMQGCLCHPAGDASLGGCGGPRAEQGLLECVALCCCPGHMQHPRHKPASWEPAKEKPQRLPSRREGGLAAGQCSTQTLALAAQAPGTPFQRPTGLRPKAQYTMFNTEQPQCSDHLQGANQHLSLSEQPVGELRRQVALEAGTPYAPVFTCEPDLHEPSAFSTPDSAVLLFQAAATSIFSAPLSPFLGSVIFITSYVRPVKFWEKNYNTRRVDNSNTRLAVQIERDPGGDDNNLNSIFYEHLTRTLQESLCGDLLLGRWGNYSSGDCFILASDDLNAFVHLIEIGNGLVTFQLRGLEFRGTYCQQREVEAIMEGDEDDRGCCCCKPGHLPHLLSCNAAFHLRWLAWEVTRTQYILEGYSIIDNNAATMLQVFDLRRILIRYYIKVPLCFPTLVPSGYRAGHPMVVVVVVGVSSSQELWGEFAGAVCPLLRIRGQTDFGQDGSSLPQPGVWHSCFSPSCKAHTWW</sequence>
<comment type="similarity">
    <text evidence="1">Belongs to the pecanex family.</text>
</comment>
<dbReference type="GO" id="GO:0016020">
    <property type="term" value="C:membrane"/>
    <property type="evidence" value="ECO:0007669"/>
    <property type="project" value="UniProtKB-SubCell"/>
</dbReference>
<dbReference type="PANTHER" id="PTHR12372">
    <property type="entry name" value="PECANEX"/>
    <property type="match status" value="1"/>
</dbReference>
<keyword evidence="4" id="KW-1185">Reference proteome</keyword>